<dbReference type="OrthoDB" id="10261408at2759"/>
<accession>A0A1B7YWW3</accession>
<sequence>MPMAGATETKKNTSLIFLQWHRGPPKHYITTMEKRLMETENVLCALLNQVSEEQLASAFPCQAGDYPAPQVGGKDFELVKSRQFGPVHWGHYPLDSAQHVKRWWKARSSMVSTDAGSQQSQSVDGATEDNQAARDSRDGSYDDDFEPTEERVVVEDGIEPTGISRRDGRLSQAMNEDGGRQGPASTMANPSPTRQDSVVRVPSSRGVSLVAACTAVEPRGTESYESAFLW</sequence>
<proteinExistence type="predicted"/>
<feature type="compositionally biased region" description="Basic and acidic residues" evidence="1">
    <location>
        <begin position="131"/>
        <end position="140"/>
    </location>
</feature>
<feature type="region of interest" description="Disordered" evidence="1">
    <location>
        <begin position="111"/>
        <end position="202"/>
    </location>
</feature>
<dbReference type="GeneID" id="28860797"/>
<protein>
    <submittedName>
        <fullName evidence="2">Uncharacterized protein</fullName>
    </submittedName>
</protein>
<reference evidence="3" key="1">
    <citation type="journal article" date="2017" name="BMC Genomics">
        <title>Gapless genome assembly of Colletotrichum higginsianum reveals chromosome structure and association of transposable elements with secondary metabolite gene clusters.</title>
        <authorList>
            <person name="Dallery J.-F."/>
            <person name="Lapalu N."/>
            <person name="Zampounis A."/>
            <person name="Pigne S."/>
            <person name="Luyten I."/>
            <person name="Amselem J."/>
            <person name="Wittenberg A.H.J."/>
            <person name="Zhou S."/>
            <person name="de Queiroz M.V."/>
            <person name="Robin G.P."/>
            <person name="Auger A."/>
            <person name="Hainaut M."/>
            <person name="Henrissat B."/>
            <person name="Kim K.-T."/>
            <person name="Lee Y.-H."/>
            <person name="Lespinet O."/>
            <person name="Schwartz D.C."/>
            <person name="Thon M.R."/>
            <person name="O'Connell R.J."/>
        </authorList>
    </citation>
    <scope>NUCLEOTIDE SEQUENCE [LARGE SCALE GENOMIC DNA]</scope>
    <source>
        <strain evidence="3">IMI 349063</strain>
    </source>
</reference>
<evidence type="ECO:0000313" key="2">
    <source>
        <dbReference type="EMBL" id="OBR16535.1"/>
    </source>
</evidence>
<dbReference type="EMBL" id="LTAN01000001">
    <property type="protein sequence ID" value="OBR16535.1"/>
    <property type="molecule type" value="Genomic_DNA"/>
</dbReference>
<feature type="compositionally biased region" description="Polar residues" evidence="1">
    <location>
        <begin position="183"/>
        <end position="196"/>
    </location>
</feature>
<keyword evidence="3" id="KW-1185">Reference proteome</keyword>
<feature type="compositionally biased region" description="Polar residues" evidence="1">
    <location>
        <begin position="111"/>
        <end position="130"/>
    </location>
</feature>
<dbReference type="Proteomes" id="UP000092177">
    <property type="component" value="Chromosome 1"/>
</dbReference>
<gene>
    <name evidence="2" type="ORF">CH63R_01715</name>
</gene>
<dbReference type="VEuPathDB" id="FungiDB:CH63R_01715"/>
<organism evidence="2 3">
    <name type="scientific">Colletotrichum higginsianum (strain IMI 349063)</name>
    <name type="common">Crucifer anthracnose fungus</name>
    <dbReference type="NCBI Taxonomy" id="759273"/>
    <lineage>
        <taxon>Eukaryota</taxon>
        <taxon>Fungi</taxon>
        <taxon>Dikarya</taxon>
        <taxon>Ascomycota</taxon>
        <taxon>Pezizomycotina</taxon>
        <taxon>Sordariomycetes</taxon>
        <taxon>Hypocreomycetidae</taxon>
        <taxon>Glomerellales</taxon>
        <taxon>Glomerellaceae</taxon>
        <taxon>Colletotrichum</taxon>
        <taxon>Colletotrichum destructivum species complex</taxon>
    </lineage>
</organism>
<dbReference type="AlphaFoldDB" id="A0A1B7YWW3"/>
<evidence type="ECO:0000256" key="1">
    <source>
        <dbReference type="SAM" id="MobiDB-lite"/>
    </source>
</evidence>
<comment type="caution">
    <text evidence="2">The sequence shown here is derived from an EMBL/GenBank/DDBJ whole genome shotgun (WGS) entry which is preliminary data.</text>
</comment>
<name>A0A1B7YWW3_COLHI</name>
<dbReference type="RefSeq" id="XP_018165052.1">
    <property type="nucleotide sequence ID" value="XM_018296690.1"/>
</dbReference>
<dbReference type="KEGG" id="chig:CH63R_01715"/>
<evidence type="ECO:0000313" key="3">
    <source>
        <dbReference type="Proteomes" id="UP000092177"/>
    </source>
</evidence>